<dbReference type="AlphaFoldDB" id="E8M8N0"/>
<dbReference type="EMBL" id="AEVT01000076">
    <property type="protein sequence ID" value="EGA69575.1"/>
    <property type="molecule type" value="Genomic_DNA"/>
</dbReference>
<dbReference type="GeneID" id="95569936"/>
<dbReference type="Proteomes" id="UP000006228">
    <property type="component" value="Unassembled WGS sequence"/>
</dbReference>
<name>E8M8N0_PHOS4</name>
<comment type="caution">
    <text evidence="1">The sequence shown here is derived from an EMBL/GenBank/DDBJ whole genome shotgun (WGS) entry which is preliminary data.</text>
</comment>
<evidence type="ECO:0000313" key="2">
    <source>
        <dbReference type="Proteomes" id="UP000006228"/>
    </source>
</evidence>
<proteinExistence type="predicted"/>
<protein>
    <submittedName>
        <fullName evidence="1">Uncharacterized protein</fullName>
    </submittedName>
</protein>
<evidence type="ECO:0000313" key="1">
    <source>
        <dbReference type="EMBL" id="EGA69575.1"/>
    </source>
</evidence>
<dbReference type="eggNOG" id="ENOG5031NZ2">
    <property type="taxonomic scope" value="Bacteria"/>
</dbReference>
<organism evidence="1 2">
    <name type="scientific">Vibrio sinaloensis DSM 21326</name>
    <dbReference type="NCBI Taxonomy" id="945550"/>
    <lineage>
        <taxon>Bacteria</taxon>
        <taxon>Pseudomonadati</taxon>
        <taxon>Pseudomonadota</taxon>
        <taxon>Gammaproteobacteria</taxon>
        <taxon>Vibrionales</taxon>
        <taxon>Vibrionaceae</taxon>
        <taxon>Vibrio</taxon>
        <taxon>Vibrio oreintalis group</taxon>
    </lineage>
</organism>
<sequence>MSTIKNNLPTGSERNKVEYLAEAIENARIDIDVLIEQVSNAPAGSATTRPKNLLKNAAMLGVHERYPTAWALVMGHRSKKGVNAASTLAMPAAPFWGMEIMPNSAGMVANGHMKVSLPSNLTSAAPSFDEAMGGLVIGRSNGSRQVVFQVFDPPERHYIHHDGNEDKSLWCYVRLDLAMSRESFRYGVVEIDEQGNATKVMCEKTIHPSSSTTHIQDWLHFGREFDVFKRRFAFFVERTTHAQNAFTLLTGAGVYWGREGEVPELAATERDSQDGFFHVSEYQAEGKTISFKLPDYPTRYAPEKHYLYCVVDANSRAITQAMGFDFHVNPDKTVRCNVTSDLPNGAMVQAYRGECLSINFYDVAA</sequence>
<reference evidence="1 2" key="1">
    <citation type="journal article" date="2012" name="Int. J. Syst. Evol. Microbiol.">
        <title>Vibrio caribbeanicus sp. nov., isolated from the marine sponge Scleritoderma cyanea.</title>
        <authorList>
            <person name="Hoffmann M."/>
            <person name="Monday S.R."/>
            <person name="Allard M.W."/>
            <person name="Strain E.A."/>
            <person name="Whittaker P."/>
            <person name="Naum M."/>
            <person name="McCarthy P.J."/>
            <person name="Lopez J.V."/>
            <person name="Fischer M."/>
            <person name="Brown E.W."/>
        </authorList>
    </citation>
    <scope>NUCLEOTIDE SEQUENCE [LARGE SCALE GENOMIC DNA]</scope>
    <source>
        <strain evidence="2">DSMZ 21326</strain>
    </source>
</reference>
<dbReference type="OrthoDB" id="5809325at2"/>
<dbReference type="RefSeq" id="WP_008078103.1">
    <property type="nucleotide sequence ID" value="NZ_AEVT01000076.1"/>
</dbReference>
<gene>
    <name evidence="1" type="ORF">VISI1226_13673</name>
</gene>
<accession>E8M8N0</accession>